<dbReference type="GO" id="GO:0031501">
    <property type="term" value="C:mannosyltransferase complex"/>
    <property type="evidence" value="ECO:0007669"/>
    <property type="project" value="TreeGrafter"/>
</dbReference>
<comment type="caution">
    <text evidence="11">The sequence shown here is derived from an EMBL/GenBank/DDBJ whole genome shotgun (WGS) entry which is preliminary data.</text>
</comment>
<name>A0A0G0KJT1_9BACT</name>
<comment type="pathway">
    <text evidence="2">Glycolipid biosynthesis; glycosylphosphatidylinositol-anchor biosynthesis.</text>
</comment>
<feature type="transmembrane region" description="Helical" evidence="10">
    <location>
        <begin position="171"/>
        <end position="199"/>
    </location>
</feature>
<dbReference type="Proteomes" id="UP000034324">
    <property type="component" value="Unassembled WGS sequence"/>
</dbReference>
<evidence type="ECO:0000256" key="9">
    <source>
        <dbReference type="ARBA" id="ARBA00023136"/>
    </source>
</evidence>
<feature type="transmembrane region" description="Helical" evidence="10">
    <location>
        <begin position="89"/>
        <end position="120"/>
    </location>
</feature>
<evidence type="ECO:0000256" key="5">
    <source>
        <dbReference type="ARBA" id="ARBA00022679"/>
    </source>
</evidence>
<dbReference type="Pfam" id="PF04188">
    <property type="entry name" value="Mannosyl_trans2"/>
    <property type="match status" value="1"/>
</dbReference>
<evidence type="ECO:0000313" key="12">
    <source>
        <dbReference type="Proteomes" id="UP000034324"/>
    </source>
</evidence>
<keyword evidence="7" id="KW-0256">Endoplasmic reticulum</keyword>
<dbReference type="GO" id="GO:0000009">
    <property type="term" value="F:alpha-1,6-mannosyltransferase activity"/>
    <property type="evidence" value="ECO:0007669"/>
    <property type="project" value="InterPro"/>
</dbReference>
<evidence type="ECO:0000256" key="8">
    <source>
        <dbReference type="ARBA" id="ARBA00022989"/>
    </source>
</evidence>
<feature type="transmembrane region" description="Helical" evidence="10">
    <location>
        <begin position="352"/>
        <end position="371"/>
    </location>
</feature>
<dbReference type="PANTHER" id="PTHR12468">
    <property type="entry name" value="GPI MANNOSYLTRANSFERASE 2"/>
    <property type="match status" value="1"/>
</dbReference>
<dbReference type="AlphaFoldDB" id="A0A0G0KJT1"/>
<evidence type="ECO:0000256" key="3">
    <source>
        <dbReference type="ARBA" id="ARBA00022502"/>
    </source>
</evidence>
<feature type="transmembrane region" description="Helical" evidence="10">
    <location>
        <begin position="282"/>
        <end position="302"/>
    </location>
</feature>
<feature type="transmembrane region" description="Helical" evidence="10">
    <location>
        <begin position="252"/>
        <end position="273"/>
    </location>
</feature>
<keyword evidence="3" id="KW-0337">GPI-anchor biosynthesis</keyword>
<gene>
    <name evidence="11" type="ORF">US99_C0004G0009</name>
</gene>
<protein>
    <recommendedName>
        <fullName evidence="13">Glycosyltransferase RgtA/B/C/D-like domain-containing protein</fullName>
    </recommendedName>
</protein>
<evidence type="ECO:0000256" key="10">
    <source>
        <dbReference type="SAM" id="Phobius"/>
    </source>
</evidence>
<dbReference type="GO" id="GO:0004376">
    <property type="term" value="F:GPI mannosyltransferase activity"/>
    <property type="evidence" value="ECO:0007669"/>
    <property type="project" value="InterPro"/>
</dbReference>
<evidence type="ECO:0000256" key="1">
    <source>
        <dbReference type="ARBA" id="ARBA00004477"/>
    </source>
</evidence>
<proteinExistence type="predicted"/>
<keyword evidence="4" id="KW-0328">Glycosyltransferase</keyword>
<dbReference type="InterPro" id="IPR007315">
    <property type="entry name" value="PIG-V/Gpi18"/>
</dbReference>
<dbReference type="GO" id="GO:0006506">
    <property type="term" value="P:GPI anchor biosynthetic process"/>
    <property type="evidence" value="ECO:0007669"/>
    <property type="project" value="UniProtKB-UniPathway"/>
</dbReference>
<evidence type="ECO:0000256" key="7">
    <source>
        <dbReference type="ARBA" id="ARBA00022824"/>
    </source>
</evidence>
<comment type="subcellular location">
    <subcellularLocation>
        <location evidence="1">Endoplasmic reticulum membrane</location>
        <topology evidence="1">Multi-pass membrane protein</topology>
    </subcellularLocation>
</comment>
<reference evidence="11 12" key="1">
    <citation type="journal article" date="2015" name="Nature">
        <title>rRNA introns, odd ribosomes, and small enigmatic genomes across a large radiation of phyla.</title>
        <authorList>
            <person name="Brown C.T."/>
            <person name="Hug L.A."/>
            <person name="Thomas B.C."/>
            <person name="Sharon I."/>
            <person name="Castelle C.J."/>
            <person name="Singh A."/>
            <person name="Wilkins M.J."/>
            <person name="Williams K.H."/>
            <person name="Banfield J.F."/>
        </authorList>
    </citation>
    <scope>NUCLEOTIDE SEQUENCE [LARGE SCALE GENOMIC DNA]</scope>
</reference>
<evidence type="ECO:0000256" key="2">
    <source>
        <dbReference type="ARBA" id="ARBA00004687"/>
    </source>
</evidence>
<keyword evidence="6 10" id="KW-0812">Transmembrane</keyword>
<dbReference type="GO" id="GO:0016020">
    <property type="term" value="C:membrane"/>
    <property type="evidence" value="ECO:0007669"/>
    <property type="project" value="GOC"/>
</dbReference>
<evidence type="ECO:0000313" key="11">
    <source>
        <dbReference type="EMBL" id="KKQ79047.1"/>
    </source>
</evidence>
<feature type="transmembrane region" description="Helical" evidence="10">
    <location>
        <begin position="132"/>
        <end position="165"/>
    </location>
</feature>
<feature type="transmembrane region" description="Helical" evidence="10">
    <location>
        <begin position="424"/>
        <end position="444"/>
    </location>
</feature>
<accession>A0A0G0KJT1</accession>
<dbReference type="PANTHER" id="PTHR12468:SF2">
    <property type="entry name" value="GPI MANNOSYLTRANSFERASE 2"/>
    <property type="match status" value="1"/>
</dbReference>
<evidence type="ECO:0000256" key="6">
    <source>
        <dbReference type="ARBA" id="ARBA00022692"/>
    </source>
</evidence>
<keyword evidence="8 10" id="KW-1133">Transmembrane helix</keyword>
<evidence type="ECO:0000256" key="4">
    <source>
        <dbReference type="ARBA" id="ARBA00022676"/>
    </source>
</evidence>
<dbReference type="UniPathway" id="UPA00196"/>
<feature type="transmembrane region" description="Helical" evidence="10">
    <location>
        <begin position="7"/>
        <end position="30"/>
    </location>
</feature>
<evidence type="ECO:0008006" key="13">
    <source>
        <dbReference type="Google" id="ProtNLM"/>
    </source>
</evidence>
<feature type="transmembrane region" description="Helical" evidence="10">
    <location>
        <begin position="378"/>
        <end position="395"/>
    </location>
</feature>
<feature type="transmembrane region" description="Helical" evidence="10">
    <location>
        <begin position="219"/>
        <end position="240"/>
    </location>
</feature>
<keyword evidence="9 10" id="KW-0472">Membrane</keyword>
<sequence length="445" mass="51211">MKSNWQIFKYVLLLFLGWRLALLFIAFFGLSTLPSRNGITDELFLPSPEISYWFRWSNWDGGHFRGIVENGYLPQQTVFFPLYPLLMKILNIVGLDITFAGLLISHLSLIASLFFLYKLTILDFPEKVAKRAIFALLIFPTSFYLGTVYSESLFLAVTLACFYFARTQKTVLSSFFAAASVATRLAGLATFAAILGDHLLKELKNFKIPLLWQTKLRRLLIYFITCSIVIKIILELILPLKLFLLLGSLDSILQIIFFAIIFTFTLVFAEFLFKNINFRKILTLKTFLPCLSLLPVPLYMLFQQALFQNPLGFLINETNWNRHFSLPWEPILGYLNHLKSVGIFQIGNPARVFTELAFFIGGVFGFIFSLYKLKPAYSIFYGLSLILPTFSNTLIAMPRYMLTIFPIFILLGLIENEFLQKIGIIFSVLLLSAYTMLFMGWYWVT</sequence>
<keyword evidence="5" id="KW-0808">Transferase</keyword>
<organism evidence="11 12">
    <name type="scientific">Candidatus Daviesbacteria bacterium GW2011_GWF2_38_6</name>
    <dbReference type="NCBI Taxonomy" id="1618432"/>
    <lineage>
        <taxon>Bacteria</taxon>
        <taxon>Candidatus Daviesiibacteriota</taxon>
    </lineage>
</organism>
<dbReference type="EMBL" id="LBVC01000004">
    <property type="protein sequence ID" value="KKQ79047.1"/>
    <property type="molecule type" value="Genomic_DNA"/>
</dbReference>